<dbReference type="CDD" id="cd00822">
    <property type="entry name" value="TopoII_Trans_DNA_gyrase"/>
    <property type="match status" value="1"/>
</dbReference>
<comment type="similarity">
    <text evidence="11">Belongs to the type II topoisomerase family. ParE type 1 subfamily.</text>
</comment>
<evidence type="ECO:0000256" key="4">
    <source>
        <dbReference type="ARBA" id="ARBA00022723"/>
    </source>
</evidence>
<keyword evidence="7" id="KW-0460">Magnesium</keyword>
<evidence type="ECO:0000313" key="13">
    <source>
        <dbReference type="EMBL" id="CUH11122.1"/>
    </source>
</evidence>
<evidence type="ECO:0000256" key="8">
    <source>
        <dbReference type="ARBA" id="ARBA00023029"/>
    </source>
</evidence>
<feature type="site" description="Interaction with DNA" evidence="11">
    <location>
        <position position="637"/>
    </location>
</feature>
<name>A0A0M7B6P5_9RHOB</name>
<protein>
    <recommendedName>
        <fullName evidence="11">DNA topoisomerase 4 subunit B</fullName>
        <ecNumber evidence="11">5.6.2.2</ecNumber>
    </recommendedName>
    <alternativeName>
        <fullName evidence="11">Topoisomerase IV subunit B</fullName>
    </alternativeName>
</protein>
<dbReference type="RefSeq" id="WP_055661904.1">
    <property type="nucleotide sequence ID" value="NZ_CYPR01000010.1"/>
</dbReference>
<dbReference type="SUPFAM" id="SSF55874">
    <property type="entry name" value="ATPase domain of HSP90 chaperone/DNA topoisomerase II/histidine kinase"/>
    <property type="match status" value="1"/>
</dbReference>
<feature type="binding site" evidence="11">
    <location>
        <position position="354"/>
    </location>
    <ligand>
        <name>ATP</name>
        <dbReference type="ChEBI" id="CHEBI:30616"/>
    </ligand>
</feature>
<evidence type="ECO:0000313" key="14">
    <source>
        <dbReference type="Proteomes" id="UP000049455"/>
    </source>
</evidence>
<feature type="site" description="Interaction with DNA" evidence="11">
    <location>
        <position position="468"/>
    </location>
</feature>
<dbReference type="InterPro" id="IPR014721">
    <property type="entry name" value="Ribsml_uS5_D2-typ_fold_subgr"/>
</dbReference>
<keyword evidence="8 11" id="KW-0799">Topoisomerase</keyword>
<dbReference type="Gene3D" id="3.30.230.10">
    <property type="match status" value="1"/>
</dbReference>
<dbReference type="EMBL" id="CYPR01000010">
    <property type="protein sequence ID" value="CUH11122.1"/>
    <property type="molecule type" value="Genomic_DNA"/>
</dbReference>
<dbReference type="EC" id="5.6.2.2" evidence="11"/>
<dbReference type="GO" id="GO:0006265">
    <property type="term" value="P:DNA topological change"/>
    <property type="evidence" value="ECO:0007669"/>
    <property type="project" value="UniProtKB-UniRule"/>
</dbReference>
<dbReference type="SUPFAM" id="SSF56719">
    <property type="entry name" value="Type II DNA topoisomerase"/>
    <property type="match status" value="1"/>
</dbReference>
<dbReference type="InterPro" id="IPR003594">
    <property type="entry name" value="HATPase_dom"/>
</dbReference>
<dbReference type="PRINTS" id="PR00418">
    <property type="entry name" value="TPI2FAMILY"/>
</dbReference>
<dbReference type="PANTHER" id="PTHR45866:SF1">
    <property type="entry name" value="DNA GYRASE SUBUNIT B, MITOCHONDRIAL"/>
    <property type="match status" value="1"/>
</dbReference>
<comment type="cofactor">
    <cofactor evidence="2">
        <name>Mg(2+)</name>
        <dbReference type="ChEBI" id="CHEBI:18420"/>
    </cofactor>
</comment>
<evidence type="ECO:0000256" key="9">
    <source>
        <dbReference type="ARBA" id="ARBA00023125"/>
    </source>
</evidence>
<evidence type="ECO:0000256" key="10">
    <source>
        <dbReference type="ARBA" id="ARBA00023235"/>
    </source>
</evidence>
<dbReference type="Gene3D" id="3.40.50.670">
    <property type="match status" value="1"/>
</dbReference>
<evidence type="ECO:0000259" key="12">
    <source>
        <dbReference type="PROSITE" id="PS50880"/>
    </source>
</evidence>
<organism evidence="13 14">
    <name type="scientific">Jannaschia seosinensis</name>
    <dbReference type="NCBI Taxonomy" id="313367"/>
    <lineage>
        <taxon>Bacteria</taxon>
        <taxon>Pseudomonadati</taxon>
        <taxon>Pseudomonadota</taxon>
        <taxon>Alphaproteobacteria</taxon>
        <taxon>Rhodobacterales</taxon>
        <taxon>Roseobacteraceae</taxon>
        <taxon>Jannaschia</taxon>
    </lineage>
</organism>
<evidence type="ECO:0000256" key="7">
    <source>
        <dbReference type="ARBA" id="ARBA00022842"/>
    </source>
</evidence>
<evidence type="ECO:0000256" key="2">
    <source>
        <dbReference type="ARBA" id="ARBA00001946"/>
    </source>
</evidence>
<evidence type="ECO:0000256" key="6">
    <source>
        <dbReference type="ARBA" id="ARBA00022840"/>
    </source>
</evidence>
<dbReference type="GO" id="GO:0046872">
    <property type="term" value="F:metal ion binding"/>
    <property type="evidence" value="ECO:0007669"/>
    <property type="project" value="UniProtKB-KW"/>
</dbReference>
<evidence type="ECO:0000256" key="5">
    <source>
        <dbReference type="ARBA" id="ARBA00022741"/>
    </source>
</evidence>
<dbReference type="SUPFAM" id="SSF54211">
    <property type="entry name" value="Ribosomal protein S5 domain 2-like"/>
    <property type="match status" value="1"/>
</dbReference>
<comment type="catalytic activity">
    <reaction evidence="1 11">
        <text>ATP-dependent breakage, passage and rejoining of double-stranded DNA.</text>
        <dbReference type="EC" id="5.6.2.2"/>
    </reaction>
</comment>
<keyword evidence="6 11" id="KW-0067">ATP-binding</keyword>
<dbReference type="InterPro" id="IPR013506">
    <property type="entry name" value="Topo_IIA_bsu_dom2"/>
</dbReference>
<feature type="binding site" evidence="11">
    <location>
        <position position="55"/>
    </location>
    <ligand>
        <name>ATP</name>
        <dbReference type="ChEBI" id="CHEBI:30616"/>
    </ligand>
</feature>
<dbReference type="GO" id="GO:0007059">
    <property type="term" value="P:chromosome segregation"/>
    <property type="evidence" value="ECO:0007669"/>
    <property type="project" value="UniProtKB-UniRule"/>
</dbReference>
<dbReference type="InterPro" id="IPR020568">
    <property type="entry name" value="Ribosomal_Su5_D2-typ_SF"/>
</dbReference>
<dbReference type="Gene3D" id="3.30.565.10">
    <property type="entry name" value="Histidine kinase-like ATPase, C-terminal domain"/>
    <property type="match status" value="1"/>
</dbReference>
<dbReference type="PROSITE" id="PS00177">
    <property type="entry name" value="TOPOISOMERASE_II"/>
    <property type="match status" value="1"/>
</dbReference>
<dbReference type="CDD" id="cd16928">
    <property type="entry name" value="HATPase_GyrB-like"/>
    <property type="match status" value="1"/>
</dbReference>
<dbReference type="GO" id="GO:0005524">
    <property type="term" value="F:ATP binding"/>
    <property type="evidence" value="ECO:0007669"/>
    <property type="project" value="UniProtKB-UniRule"/>
</dbReference>
<dbReference type="InterPro" id="IPR002288">
    <property type="entry name" value="DNA_gyrase_B_C"/>
</dbReference>
<dbReference type="InterPro" id="IPR013760">
    <property type="entry name" value="Topo_IIA-like_dom_sf"/>
</dbReference>
<feature type="binding site" evidence="11">
    <location>
        <position position="15"/>
    </location>
    <ligand>
        <name>ATP</name>
        <dbReference type="ChEBI" id="CHEBI:30616"/>
    </ligand>
</feature>
<dbReference type="PANTHER" id="PTHR45866">
    <property type="entry name" value="DNA GYRASE/TOPOISOMERASE SUBUNIT B"/>
    <property type="match status" value="1"/>
</dbReference>
<evidence type="ECO:0000256" key="11">
    <source>
        <dbReference type="HAMAP-Rule" id="MF_00938"/>
    </source>
</evidence>
<reference evidence="13 14" key="1">
    <citation type="submission" date="2015-09" db="EMBL/GenBank/DDBJ databases">
        <authorList>
            <person name="Jackson K.R."/>
            <person name="Lunt B.L."/>
            <person name="Fisher J.N.B."/>
            <person name="Gardner A.V."/>
            <person name="Bailey M.E."/>
            <person name="Deus L.M."/>
            <person name="Earl A.S."/>
            <person name="Gibby P.D."/>
            <person name="Hartmann K.A."/>
            <person name="Liu J.E."/>
            <person name="Manci A.M."/>
            <person name="Nielsen D.A."/>
            <person name="Solomon M.B."/>
            <person name="Breakwell D.P."/>
            <person name="Burnett S.H."/>
            <person name="Grose J.H."/>
        </authorList>
    </citation>
    <scope>NUCLEOTIDE SEQUENCE [LARGE SCALE GENOMIC DNA]</scope>
    <source>
        <strain evidence="13 14">CECT 7799</strain>
    </source>
</reference>
<dbReference type="SMART" id="SM00387">
    <property type="entry name" value="HATPase_c"/>
    <property type="match status" value="1"/>
</dbReference>
<dbReference type="GO" id="GO:0003677">
    <property type="term" value="F:DNA binding"/>
    <property type="evidence" value="ECO:0007669"/>
    <property type="project" value="UniProtKB-UniRule"/>
</dbReference>
<dbReference type="Pfam" id="PF00204">
    <property type="entry name" value="DNA_gyraseB"/>
    <property type="match status" value="1"/>
</dbReference>
<dbReference type="HAMAP" id="MF_00938">
    <property type="entry name" value="ParE_type1"/>
    <property type="match status" value="1"/>
</dbReference>
<dbReference type="FunFam" id="3.30.565.10:FF:000002">
    <property type="entry name" value="DNA gyrase subunit B"/>
    <property type="match status" value="1"/>
</dbReference>
<dbReference type="PROSITE" id="PS50880">
    <property type="entry name" value="TOPRIM"/>
    <property type="match status" value="1"/>
</dbReference>
<keyword evidence="9 11" id="KW-0238">DNA-binding</keyword>
<comment type="similarity">
    <text evidence="3">Belongs to the type II topoisomerase GyrB family.</text>
</comment>
<dbReference type="InterPro" id="IPR036890">
    <property type="entry name" value="HATPase_C_sf"/>
</dbReference>
<comment type="function">
    <text evidence="11">Topoisomerase IV is essential for chromosome segregation. It relaxes supercoiled DNA. Performs the decatenation events required during the replication of a circular DNA molecule.</text>
</comment>
<dbReference type="AlphaFoldDB" id="A0A0M7B6P5"/>
<dbReference type="InterPro" id="IPR006171">
    <property type="entry name" value="TOPRIM_dom"/>
</dbReference>
<dbReference type="SMART" id="SM00433">
    <property type="entry name" value="TOP2c"/>
    <property type="match status" value="1"/>
</dbReference>
<proteinExistence type="inferred from homology"/>
<dbReference type="NCBIfam" id="TIGR01055">
    <property type="entry name" value="parE_Gneg"/>
    <property type="match status" value="1"/>
</dbReference>
<dbReference type="InterPro" id="IPR005737">
    <property type="entry name" value="TopoIV_B_Gneg"/>
</dbReference>
<feature type="site" description="Interaction with DNA" evidence="11">
    <location>
        <position position="520"/>
    </location>
</feature>
<accession>A0A0M7B6P5</accession>
<feature type="binding site" evidence="11">
    <location>
        <begin position="124"/>
        <end position="130"/>
    </location>
    <ligand>
        <name>ATP</name>
        <dbReference type="ChEBI" id="CHEBI:30616"/>
    </ligand>
</feature>
<keyword evidence="4" id="KW-0479">Metal-binding</keyword>
<dbReference type="Pfam" id="PF02518">
    <property type="entry name" value="HATPase_c"/>
    <property type="match status" value="1"/>
</dbReference>
<dbReference type="Pfam" id="PF00986">
    <property type="entry name" value="DNA_gyraseB_C"/>
    <property type="match status" value="1"/>
</dbReference>
<evidence type="ECO:0000256" key="1">
    <source>
        <dbReference type="ARBA" id="ARBA00000185"/>
    </source>
</evidence>
<dbReference type="InterPro" id="IPR018522">
    <property type="entry name" value="TopoIIA_CS"/>
</dbReference>
<dbReference type="InterPro" id="IPR001241">
    <property type="entry name" value="Topo_IIA"/>
</dbReference>
<evidence type="ECO:0000256" key="3">
    <source>
        <dbReference type="ARBA" id="ARBA00010708"/>
    </source>
</evidence>
<dbReference type="STRING" id="313367.JSE7799_00167"/>
<comment type="subunit">
    <text evidence="11">Heterotetramer composed of ParC and ParE.</text>
</comment>
<gene>
    <name evidence="11 13" type="primary">parE</name>
    <name evidence="13" type="ORF">JSE7799_00167</name>
</gene>
<sequence>MADDLLTGADEPQTYDAASIEVLEGLEPVRKRPGMYIGGTDERALHHMVAEVLDNSMDEAVAGHANRIEVELHADGSITIRDNGRGIPVDPHPKFPDKSALEVILCTLHAGGKFSGKAYQTSGGLHGVGASVVNALSDSMVVQVARERELWEQRFSRGTPLGPVEKIGAAPNRRGTTVTFHADPDIFGTQRLKPARLFRSIRSKAYLFSGVEIRWKSEIDDGETPTQATFHFPGGLSDYLTETLAGASTYADTAFAGTVDFQEKFGQPGKVEWAINWTPARDGFIQSYCNTVPTPEGGTHVAGFWAAILKGIKAYGELANNKKAAQITRDDLLSGGCALVSCFIAEPAFVGQTKDRLSSESAAKMTEGAVRDRFDTWLASDTKSAGAILDFLVLRAEERLRRRQEKETARKSATKKLRLPGKLVDCSASTREGTELFIVEGDSAGGSAKMARDRKTQALLPLRGKILNVLGAASSKLGSNAEISDLTQALGCGLGTRFVLDDLRYDKIIIMTDADVDGAHIASLLMTFFFTQMRPMIDTGHLYLACPPLFRLTQGAKRVYCLDEAERDRMLAKGLGGKGKIDVSRFKGLGEMDAKDLKETTMDPTSRRLIRVTVDEDAPGETGDLVERLMGKKPEMRFQYISENARFVGELDV</sequence>
<dbReference type="PRINTS" id="PR01098">
    <property type="entry name" value="TOPISMRASE4B"/>
</dbReference>
<dbReference type="InterPro" id="IPR013759">
    <property type="entry name" value="Topo_IIA_B_C"/>
</dbReference>
<keyword evidence="14" id="KW-1185">Reference proteome</keyword>
<dbReference type="Pfam" id="PF01751">
    <property type="entry name" value="Toprim"/>
    <property type="match status" value="1"/>
</dbReference>
<dbReference type="Proteomes" id="UP000049455">
    <property type="component" value="Unassembled WGS sequence"/>
</dbReference>
<dbReference type="OrthoDB" id="9802808at2"/>
<dbReference type="GO" id="GO:0003918">
    <property type="term" value="F:DNA topoisomerase type II (double strand cut, ATP-hydrolyzing) activity"/>
    <property type="evidence" value="ECO:0007669"/>
    <property type="project" value="UniProtKB-UniRule"/>
</dbReference>
<keyword evidence="10 11" id="KW-0413">Isomerase</keyword>
<feature type="binding site" evidence="11">
    <location>
        <position position="82"/>
    </location>
    <ligand>
        <name>ATP</name>
        <dbReference type="ChEBI" id="CHEBI:30616"/>
    </ligand>
</feature>
<keyword evidence="5 11" id="KW-0547">Nucleotide-binding</keyword>
<feature type="domain" description="Toprim" evidence="12">
    <location>
        <begin position="434"/>
        <end position="548"/>
    </location>
</feature>
<dbReference type="GO" id="GO:0005694">
    <property type="term" value="C:chromosome"/>
    <property type="evidence" value="ECO:0007669"/>
    <property type="project" value="InterPro"/>
</dbReference>